<comment type="caution">
    <text evidence="1">The sequence shown here is derived from an EMBL/GenBank/DDBJ whole genome shotgun (WGS) entry which is preliminary data.</text>
</comment>
<reference evidence="1" key="2">
    <citation type="submission" date="2022-01" db="EMBL/GenBank/DDBJ databases">
        <authorList>
            <person name="Yamashiro T."/>
            <person name="Shiraishi A."/>
            <person name="Satake H."/>
            <person name="Nakayama K."/>
        </authorList>
    </citation>
    <scope>NUCLEOTIDE SEQUENCE</scope>
</reference>
<accession>A0ABQ4ZBR9</accession>
<proteinExistence type="predicted"/>
<evidence type="ECO:0000313" key="1">
    <source>
        <dbReference type="EMBL" id="GJS87649.1"/>
    </source>
</evidence>
<keyword evidence="2" id="KW-1185">Reference proteome</keyword>
<reference evidence="1" key="1">
    <citation type="journal article" date="2022" name="Int. J. Mol. Sci.">
        <title>Draft Genome of Tanacetum Coccineum: Genomic Comparison of Closely Related Tanacetum-Family Plants.</title>
        <authorList>
            <person name="Yamashiro T."/>
            <person name="Shiraishi A."/>
            <person name="Nakayama K."/>
            <person name="Satake H."/>
        </authorList>
    </citation>
    <scope>NUCLEOTIDE SEQUENCE</scope>
</reference>
<evidence type="ECO:0008006" key="3">
    <source>
        <dbReference type="Google" id="ProtNLM"/>
    </source>
</evidence>
<name>A0ABQ4ZBR9_9ASTR</name>
<organism evidence="1 2">
    <name type="scientific">Tanacetum coccineum</name>
    <dbReference type="NCBI Taxonomy" id="301880"/>
    <lineage>
        <taxon>Eukaryota</taxon>
        <taxon>Viridiplantae</taxon>
        <taxon>Streptophyta</taxon>
        <taxon>Embryophyta</taxon>
        <taxon>Tracheophyta</taxon>
        <taxon>Spermatophyta</taxon>
        <taxon>Magnoliopsida</taxon>
        <taxon>eudicotyledons</taxon>
        <taxon>Gunneridae</taxon>
        <taxon>Pentapetalae</taxon>
        <taxon>asterids</taxon>
        <taxon>campanulids</taxon>
        <taxon>Asterales</taxon>
        <taxon>Asteraceae</taxon>
        <taxon>Asteroideae</taxon>
        <taxon>Anthemideae</taxon>
        <taxon>Anthemidinae</taxon>
        <taxon>Tanacetum</taxon>
    </lineage>
</organism>
<evidence type="ECO:0000313" key="2">
    <source>
        <dbReference type="Proteomes" id="UP001151760"/>
    </source>
</evidence>
<gene>
    <name evidence="1" type="ORF">Tco_0770285</name>
</gene>
<dbReference type="EMBL" id="BQNB010011215">
    <property type="protein sequence ID" value="GJS87649.1"/>
    <property type="molecule type" value="Genomic_DNA"/>
</dbReference>
<dbReference type="Proteomes" id="UP001151760">
    <property type="component" value="Unassembled WGS sequence"/>
</dbReference>
<sequence>MRQRRWIELFSDYDCEIRYHPGKANIVADALSRKERMKSRRARAMSMTIHSSIKAKILEAQSEASKGAKTFAKIMKKDITLYVSKCLTELVHHIVPLLAVRLICHEGLIEEIHDHLREVSLEKTKTLEQEVETLRNRPEDLHDALGRARDEIVENQSRHEDSEARLHQSELREMVLKARIRRLKDRFGVQGMNPATIGQLIGQRIANVMTAYETNRANRNGTHNEASGSAGVCTLLDSAQTWWNSYVKTIGTDIVGYTRCFRELALLCPTMITPQCKMVESWCGKRLLGMVKTKGNGKAVTKTVQDNKTNDKRP</sequence>
<protein>
    <recommendedName>
        <fullName evidence="3">Reverse transcriptase domain-containing protein</fullName>
    </recommendedName>
</protein>